<gene>
    <name evidence="1" type="ORF">TNO010_220243</name>
</gene>
<reference evidence="1 2" key="1">
    <citation type="submission" date="2017-11" db="EMBL/GenBank/DDBJ databases">
        <authorList>
            <person name="Duchaud E."/>
        </authorList>
    </citation>
    <scope>NUCLEOTIDE SEQUENCE [LARGE SCALE GENOMIC DNA]</scope>
    <source>
        <strain evidence="1 2">TNO010</strain>
    </source>
</reference>
<protein>
    <submittedName>
        <fullName evidence="1">Uncharacterized protein</fullName>
    </submittedName>
</protein>
<accession>A0A2I2M8E9</accession>
<dbReference type="EMBL" id="OENE01000015">
    <property type="protein sequence ID" value="SOU88802.1"/>
    <property type="molecule type" value="Genomic_DNA"/>
</dbReference>
<evidence type="ECO:0000313" key="2">
    <source>
        <dbReference type="Proteomes" id="UP000490060"/>
    </source>
</evidence>
<name>A0A2I2M8E9_9FLAO</name>
<dbReference type="AlphaFoldDB" id="A0A2I2M8E9"/>
<dbReference type="Proteomes" id="UP000490060">
    <property type="component" value="Unassembled WGS sequence"/>
</dbReference>
<organism evidence="1 2">
    <name type="scientific">Tenacibaculum finnmarkense genomovar ulcerans</name>
    <dbReference type="NCBI Taxonomy" id="2781388"/>
    <lineage>
        <taxon>Bacteria</taxon>
        <taxon>Pseudomonadati</taxon>
        <taxon>Bacteroidota</taxon>
        <taxon>Flavobacteriia</taxon>
        <taxon>Flavobacteriales</taxon>
        <taxon>Flavobacteriaceae</taxon>
        <taxon>Tenacibaculum</taxon>
        <taxon>Tenacibaculum finnmarkense</taxon>
    </lineage>
</organism>
<sequence length="293" mass="34304">MTYNVLWIDDEYKTRGTSFITLAEQDDIIIEAVESHEEGMVKLKEKDGFYDAVILDAKVKLNKADTTTNLKGLSASRDFLIAYNKDKILPYFIYTGQPDYQKNNIFEDSYGKYYIKGTDNEQLLEDIKIEVENIEIRRVKKKYSDIFEIFDLGYLPDSVEENILDLLIKSLPKNNSELKGVLTNIRSIQESCFVQLENIRVIPNSKDSFNKILKHLSGNISKDRGYKPVTNVYQTIEIENLQKWIYFTCGRYIHYLEEQHNDGYMISNYAVESLRNGLLEILLWFKKTYKENI</sequence>
<evidence type="ECO:0000313" key="1">
    <source>
        <dbReference type="EMBL" id="SOU88802.1"/>
    </source>
</evidence>
<proteinExistence type="predicted"/>
<dbReference type="RefSeq" id="WP_172505344.1">
    <property type="nucleotide sequence ID" value="NZ_OENE01000015.1"/>
</dbReference>